<dbReference type="RefSeq" id="WP_129003866.1">
    <property type="nucleotide sequence ID" value="NZ_SDHZ01000002.1"/>
</dbReference>
<dbReference type="OrthoDB" id="9804686at2"/>
<evidence type="ECO:0000313" key="2">
    <source>
        <dbReference type="EMBL" id="RXK82993.1"/>
    </source>
</evidence>
<keyword evidence="3" id="KW-1185">Reference proteome</keyword>
<accession>A0A4Q1D585</accession>
<feature type="signal peptide" evidence="1">
    <location>
        <begin position="1"/>
        <end position="24"/>
    </location>
</feature>
<evidence type="ECO:0000256" key="1">
    <source>
        <dbReference type="SAM" id="SignalP"/>
    </source>
</evidence>
<dbReference type="EMBL" id="SDHZ01000002">
    <property type="protein sequence ID" value="RXK82993.1"/>
    <property type="molecule type" value="Genomic_DNA"/>
</dbReference>
<dbReference type="Gene3D" id="1.50.10.20">
    <property type="match status" value="1"/>
</dbReference>
<dbReference type="AlphaFoldDB" id="A0A4Q1D585"/>
<dbReference type="InterPro" id="IPR012669">
    <property type="entry name" value="Pectate_lyase"/>
</dbReference>
<sequence>MCNISAFKTLLLGSAFILTCSAQAQTKAVALDMSPFGDASRHWYGIPDKHNMIQPAPGHPQYASTDLDAIGQNILLYQKSNGGWPKNYDMLAILTPKQKDTLIANKSELNTTIDNGTSYTHVAALAQIYAVTKNNSYKEAAIKGLHYLLEAQYRNGGWPQYYPLEKNYSSHITYNDDAMAGVMFLFKSITDGDTLYNFLSSTQRNRIKSAFNKGIDCILNTQIREKGVATAWCQQHDEVTLAPAWARKFEPPSICNAESVKILQLLMSIKNPSPAIIKAVDQAVAWFRQSAIHGIRIETIQAPAANDGIFGKTLRTDRIVVADSTAPDIWTRYYELGTHRPLFCNRDSKVVYSLAEVERERRVGYAWYTDAPKKILDKYESWRQKNLL</sequence>
<keyword evidence="2" id="KW-0456">Lyase</keyword>
<proteinExistence type="predicted"/>
<gene>
    <name evidence="2" type="primary">pelA</name>
    <name evidence="2" type="ORF">ESB13_12770</name>
</gene>
<comment type="caution">
    <text evidence="2">The sequence shown here is derived from an EMBL/GenBank/DDBJ whole genome shotgun (WGS) entry which is preliminary data.</text>
</comment>
<keyword evidence="1" id="KW-0732">Signal</keyword>
<dbReference type="EC" id="4.2.2.2" evidence="2"/>
<dbReference type="NCBIfam" id="TIGR02474">
    <property type="entry name" value="pec_lyase"/>
    <property type="match status" value="1"/>
</dbReference>
<feature type="chain" id="PRO_5020272227" evidence="1">
    <location>
        <begin position="25"/>
        <end position="388"/>
    </location>
</feature>
<name>A0A4Q1D585_9BACT</name>
<protein>
    <submittedName>
        <fullName evidence="2">Pectate lyase</fullName>
        <ecNumber evidence="2">4.2.2.2</ecNumber>
    </submittedName>
</protein>
<organism evidence="2 3">
    <name type="scientific">Filimonas effusa</name>
    <dbReference type="NCBI Taxonomy" id="2508721"/>
    <lineage>
        <taxon>Bacteria</taxon>
        <taxon>Pseudomonadati</taxon>
        <taxon>Bacteroidota</taxon>
        <taxon>Chitinophagia</taxon>
        <taxon>Chitinophagales</taxon>
        <taxon>Chitinophagaceae</taxon>
        <taxon>Filimonas</taxon>
    </lineage>
</organism>
<dbReference type="Proteomes" id="UP000290545">
    <property type="component" value="Unassembled WGS sequence"/>
</dbReference>
<dbReference type="SUPFAM" id="SSF81853">
    <property type="entry name" value="Family 10 polysaccharide lyase"/>
    <property type="match status" value="1"/>
</dbReference>
<dbReference type="GO" id="GO:0030570">
    <property type="term" value="F:pectate lyase activity"/>
    <property type="evidence" value="ECO:0007669"/>
    <property type="project" value="UniProtKB-EC"/>
</dbReference>
<evidence type="ECO:0000313" key="3">
    <source>
        <dbReference type="Proteomes" id="UP000290545"/>
    </source>
</evidence>
<reference evidence="2 3" key="1">
    <citation type="submission" date="2019-01" db="EMBL/GenBank/DDBJ databases">
        <title>Filimonas sp. strain TTM-71.</title>
        <authorList>
            <person name="Chen W.-M."/>
        </authorList>
    </citation>
    <scope>NUCLEOTIDE SEQUENCE [LARGE SCALE GENOMIC DNA]</scope>
    <source>
        <strain evidence="2 3">TTM-71</strain>
    </source>
</reference>
<dbReference type="Pfam" id="PF09492">
    <property type="entry name" value="Pec_lyase"/>
    <property type="match status" value="1"/>
</dbReference>